<gene>
    <name evidence="4" type="ORF">UFOPK1855_00713</name>
</gene>
<dbReference type="CDD" id="cd06462">
    <property type="entry name" value="Peptidase_S24_S26"/>
    <property type="match status" value="1"/>
</dbReference>
<dbReference type="PROSITE" id="PS00501">
    <property type="entry name" value="SPASE_I_1"/>
    <property type="match status" value="1"/>
</dbReference>
<dbReference type="GO" id="GO:0006508">
    <property type="term" value="P:proteolysis"/>
    <property type="evidence" value="ECO:0007669"/>
    <property type="project" value="UniProtKB-KW"/>
</dbReference>
<dbReference type="AlphaFoldDB" id="A0A6J6I6U1"/>
<keyword evidence="2" id="KW-0378">Hydrolase</keyword>
<proteinExistence type="predicted"/>
<keyword evidence="3" id="KW-0472">Membrane</keyword>
<organism evidence="4">
    <name type="scientific">freshwater metagenome</name>
    <dbReference type="NCBI Taxonomy" id="449393"/>
    <lineage>
        <taxon>unclassified sequences</taxon>
        <taxon>metagenomes</taxon>
        <taxon>ecological metagenomes</taxon>
    </lineage>
</organism>
<dbReference type="SUPFAM" id="SSF51306">
    <property type="entry name" value="LexA/Signal peptidase"/>
    <property type="match status" value="1"/>
</dbReference>
<keyword evidence="3" id="KW-1133">Transmembrane helix</keyword>
<dbReference type="GO" id="GO:0016020">
    <property type="term" value="C:membrane"/>
    <property type="evidence" value="ECO:0007669"/>
    <property type="project" value="InterPro"/>
</dbReference>
<protein>
    <submittedName>
        <fullName evidence="4">Unannotated protein</fullName>
    </submittedName>
</protein>
<keyword evidence="1" id="KW-0645">Protease</keyword>
<reference evidence="4" key="1">
    <citation type="submission" date="2020-05" db="EMBL/GenBank/DDBJ databases">
        <authorList>
            <person name="Chiriac C."/>
            <person name="Salcher M."/>
            <person name="Ghai R."/>
            <person name="Kavagutti S V."/>
        </authorList>
    </citation>
    <scope>NUCLEOTIDE SEQUENCE</scope>
</reference>
<evidence type="ECO:0000256" key="1">
    <source>
        <dbReference type="ARBA" id="ARBA00022670"/>
    </source>
</evidence>
<dbReference type="InterPro" id="IPR019756">
    <property type="entry name" value="Pept_S26A_signal_pept_1_Ser-AS"/>
</dbReference>
<sequence length="332" mass="36777">MRKARPWVAILAVAVTWWLTLAPTQMGGPITLAVVSGTSMQPALEDGDLVVAVRQNDYQIGDTVIYDKLGGIVIHEIYAVVGDAAAPTDANPSPVFKTRGINNQHFDSWRVHASEIRGKLAFVLGGGGRPIIEFTSSPLLAGVTATALAAFVLLPRARPRINPRLRELLRHSATERRRIKQALAIEFTWLLVLTLATFLASALLLVRHMPLWPQLALSLTALLVSVLLLSAFWVYYASGRNLAEPQRSMAVLGPRLHRIDSSLKVDALPTQSADELSRIRDRTGLPVLHQIADRSLDERTGMITATHRFFVMTEKQTYVWSVKVLQLKEHHE</sequence>
<feature type="transmembrane region" description="Helical" evidence="3">
    <location>
        <begin position="187"/>
        <end position="209"/>
    </location>
</feature>
<name>A0A6J6I6U1_9ZZZZ</name>
<dbReference type="GO" id="GO:0004252">
    <property type="term" value="F:serine-type endopeptidase activity"/>
    <property type="evidence" value="ECO:0007669"/>
    <property type="project" value="InterPro"/>
</dbReference>
<evidence type="ECO:0000256" key="3">
    <source>
        <dbReference type="SAM" id="Phobius"/>
    </source>
</evidence>
<feature type="transmembrane region" description="Helical" evidence="3">
    <location>
        <begin position="139"/>
        <end position="157"/>
    </location>
</feature>
<feature type="transmembrane region" description="Helical" evidence="3">
    <location>
        <begin position="215"/>
        <end position="237"/>
    </location>
</feature>
<keyword evidence="3" id="KW-0812">Transmembrane</keyword>
<dbReference type="InterPro" id="IPR036286">
    <property type="entry name" value="LexA/Signal_pep-like_sf"/>
</dbReference>
<evidence type="ECO:0000256" key="2">
    <source>
        <dbReference type="ARBA" id="ARBA00022801"/>
    </source>
</evidence>
<accession>A0A6J6I6U1</accession>
<evidence type="ECO:0000313" key="4">
    <source>
        <dbReference type="EMBL" id="CAB4616478.1"/>
    </source>
</evidence>
<dbReference type="EMBL" id="CAEZUW010000112">
    <property type="protein sequence ID" value="CAB4616478.1"/>
    <property type="molecule type" value="Genomic_DNA"/>
</dbReference>